<evidence type="ECO:0000313" key="3">
    <source>
        <dbReference type="Proteomes" id="UP000215441"/>
    </source>
</evidence>
<dbReference type="AlphaFoldDB" id="A0A235EMX3"/>
<feature type="transmembrane region" description="Helical" evidence="1">
    <location>
        <begin position="141"/>
        <end position="162"/>
    </location>
</feature>
<keyword evidence="3" id="KW-1185">Reference proteome</keyword>
<keyword evidence="1" id="KW-0812">Transmembrane</keyword>
<proteinExistence type="predicted"/>
<feature type="transmembrane region" description="Helical" evidence="1">
    <location>
        <begin position="43"/>
        <end position="65"/>
    </location>
</feature>
<feature type="transmembrane region" description="Helical" evidence="1">
    <location>
        <begin position="223"/>
        <end position="246"/>
    </location>
</feature>
<evidence type="ECO:0000313" key="2">
    <source>
        <dbReference type="EMBL" id="OYD50372.1"/>
    </source>
</evidence>
<keyword evidence="1" id="KW-1133">Transmembrane helix</keyword>
<protein>
    <submittedName>
        <fullName evidence="2">Uncharacterized protein</fullName>
    </submittedName>
</protein>
<organism evidence="2 3">
    <name type="scientific">Acidovorax kalamii</name>
    <dbReference type="NCBI Taxonomy" id="2004485"/>
    <lineage>
        <taxon>Bacteria</taxon>
        <taxon>Pseudomonadati</taxon>
        <taxon>Pseudomonadota</taxon>
        <taxon>Betaproteobacteria</taxon>
        <taxon>Burkholderiales</taxon>
        <taxon>Comamonadaceae</taxon>
        <taxon>Acidovorax</taxon>
    </lineage>
</organism>
<accession>A0A235EMX3</accession>
<dbReference type="Proteomes" id="UP000215441">
    <property type="component" value="Unassembled WGS sequence"/>
</dbReference>
<dbReference type="RefSeq" id="WP_094289023.1">
    <property type="nucleotide sequence ID" value="NZ_NOIG01000006.1"/>
</dbReference>
<sequence length="257" mass="27170">MGLSPFQWTVQQLALVSACASVCLHAFITLCYGVAPVFVGAPVSLMGLPALVWLAADGVWAWALVCTLRRRWGPPRDLLADPRSAWRYGGGFCLAAVAVGLAVVDAWQPMWRGLVGAGASWPLWPVQVALPVCLPLAREPLAGAAIAVAFGALVVSVVALKWLGQARMFLVLMAVSLAAFAAWVWGEACVRFAGARGLAGVALPAIQAEALAAPADFHAWVWALWWTGVLLWLSAASAAAGVFHLPRVALEAMRQRA</sequence>
<feature type="transmembrane region" description="Helical" evidence="1">
    <location>
        <begin position="85"/>
        <end position="104"/>
    </location>
</feature>
<dbReference type="EMBL" id="NOIG01000006">
    <property type="protein sequence ID" value="OYD50372.1"/>
    <property type="molecule type" value="Genomic_DNA"/>
</dbReference>
<dbReference type="OrthoDB" id="8806518at2"/>
<evidence type="ECO:0000256" key="1">
    <source>
        <dbReference type="SAM" id="Phobius"/>
    </source>
</evidence>
<gene>
    <name evidence="2" type="ORF">CBY09_09950</name>
</gene>
<comment type="caution">
    <text evidence="2">The sequence shown here is derived from an EMBL/GenBank/DDBJ whole genome shotgun (WGS) entry which is preliminary data.</text>
</comment>
<reference evidence="2 3" key="1">
    <citation type="submission" date="2017-07" db="EMBL/GenBank/DDBJ databases">
        <title>Acidovorax KNDSW TSA 6 genome sequence and assembly.</title>
        <authorList>
            <person name="Mayilraj S."/>
        </authorList>
    </citation>
    <scope>NUCLEOTIDE SEQUENCE [LARGE SCALE GENOMIC DNA]</scope>
    <source>
        <strain evidence="2 3">KNDSW-TSA6</strain>
    </source>
</reference>
<feature type="transmembrane region" description="Helical" evidence="1">
    <location>
        <begin position="169"/>
        <end position="186"/>
    </location>
</feature>
<keyword evidence="1" id="KW-0472">Membrane</keyword>
<name>A0A235EMX3_9BURK</name>